<gene>
    <name evidence="6 7" type="primary">LOC107796085</name>
</gene>
<dbReference type="RefSeq" id="XP_016474294.1">
    <property type="nucleotide sequence ID" value="XM_016618808.1"/>
</dbReference>
<dbReference type="Gene3D" id="1.20.930.10">
    <property type="entry name" value="Conserved domain common to transcription factors TFIIS, elongin A, CRSP70"/>
    <property type="match status" value="1"/>
</dbReference>
<comment type="subcellular location">
    <subcellularLocation>
        <location evidence="1 3">Nucleus</location>
    </subcellularLocation>
</comment>
<reference key="1">
    <citation type="journal article" date="2014" name="Nat. Commun.">
        <title>The tobacco genome sequence and its comparison with those of tomato and potato.</title>
        <authorList>
            <person name="Sierro N."/>
            <person name="Battey J.N."/>
            <person name="Ouadi S."/>
            <person name="Bakaher N."/>
            <person name="Bovet L."/>
            <person name="Willig A."/>
            <person name="Goepfert S."/>
            <person name="Peitsch M.C."/>
            <person name="Ivanov N.V."/>
        </authorList>
    </citation>
    <scope>NUCLEOTIDE SEQUENCE [LARGE SCALE GENOMIC DNA]</scope>
    <source>
        <strain>cv. TN90</strain>
    </source>
</reference>
<dbReference type="PROSITE" id="PS51319">
    <property type="entry name" value="TFIIS_N"/>
    <property type="match status" value="1"/>
</dbReference>
<dbReference type="STRING" id="4097.A0A1S4ACF4"/>
<dbReference type="Proteomes" id="UP000790787">
    <property type="component" value="Chromosome 12"/>
</dbReference>
<dbReference type="GO" id="GO:0005634">
    <property type="term" value="C:nucleus"/>
    <property type="evidence" value="ECO:0007669"/>
    <property type="project" value="UniProtKB-SubCell"/>
</dbReference>
<evidence type="ECO:0000313" key="7">
    <source>
        <dbReference type="RefSeq" id="XP_016474295.1"/>
    </source>
</evidence>
<sequence>MELDEFRLMLENSSVDLWTFIDTAISVAILDHGNELLSRRDAIVEKLYAPLLCKNCNSAGNCEDLETKIIRIKKLLENPNQSENCLVELLQTLAEMDINFKVLEITDVGRHVNRLRKHSSNEVRRLVKLLIRRWKDIVDEWVRLNTQAEETGDANSPFQPHLNNNFQERAPLYGISSNGSSSYCAHKQSIENNNITPSSKRLREDYLEAHHVGVLNKRTREVGFLDVRKQKKL</sequence>
<dbReference type="InterPro" id="IPR003617">
    <property type="entry name" value="TFIIS/CRSP70_N_sub"/>
</dbReference>
<dbReference type="AlphaFoldDB" id="A0A1S4ACF4"/>
<dbReference type="SMR" id="A0A1S4ACF4"/>
<dbReference type="KEGG" id="nta:107796085"/>
<keyword evidence="2 3" id="KW-0539">Nucleus</keyword>
<name>A0A1S4ACF4_TOBAC</name>
<dbReference type="CDD" id="cd00183">
    <property type="entry name" value="TFIIS_I"/>
    <property type="match status" value="1"/>
</dbReference>
<evidence type="ECO:0000313" key="6">
    <source>
        <dbReference type="RefSeq" id="XP_016474294.1"/>
    </source>
</evidence>
<keyword evidence="5" id="KW-1185">Reference proteome</keyword>
<organism evidence="6">
    <name type="scientific">Nicotiana tabacum</name>
    <name type="common">Common tobacco</name>
    <dbReference type="NCBI Taxonomy" id="4097"/>
    <lineage>
        <taxon>Eukaryota</taxon>
        <taxon>Viridiplantae</taxon>
        <taxon>Streptophyta</taxon>
        <taxon>Embryophyta</taxon>
        <taxon>Tracheophyta</taxon>
        <taxon>Spermatophyta</taxon>
        <taxon>Magnoliopsida</taxon>
        <taxon>eudicotyledons</taxon>
        <taxon>Gunneridae</taxon>
        <taxon>Pentapetalae</taxon>
        <taxon>asterids</taxon>
        <taxon>lamiids</taxon>
        <taxon>Solanales</taxon>
        <taxon>Solanaceae</taxon>
        <taxon>Nicotianoideae</taxon>
        <taxon>Nicotianeae</taxon>
        <taxon>Nicotiana</taxon>
    </lineage>
</organism>
<dbReference type="Pfam" id="PF08711">
    <property type="entry name" value="Med26"/>
    <property type="match status" value="1"/>
</dbReference>
<feature type="domain" description="TFIIS N-terminal" evidence="4">
    <location>
        <begin position="67"/>
        <end position="141"/>
    </location>
</feature>
<dbReference type="PaxDb" id="4097-A0A1S4ACF4"/>
<evidence type="ECO:0000256" key="1">
    <source>
        <dbReference type="ARBA" id="ARBA00004123"/>
    </source>
</evidence>
<evidence type="ECO:0000256" key="3">
    <source>
        <dbReference type="PROSITE-ProRule" id="PRU00649"/>
    </source>
</evidence>
<proteinExistence type="predicted"/>
<evidence type="ECO:0000256" key="2">
    <source>
        <dbReference type="ARBA" id="ARBA00023242"/>
    </source>
</evidence>
<dbReference type="InterPro" id="IPR017923">
    <property type="entry name" value="TFIIS_N"/>
</dbReference>
<dbReference type="RefSeq" id="XP_016474295.1">
    <property type="nucleotide sequence ID" value="XM_016618809.1"/>
</dbReference>
<dbReference type="SUPFAM" id="SSF47676">
    <property type="entry name" value="Conserved domain common to transcription factors TFIIS, elongin A, CRSP70"/>
    <property type="match status" value="1"/>
</dbReference>
<reference evidence="6 7" key="2">
    <citation type="submission" date="2025-04" db="UniProtKB">
        <authorList>
            <consortium name="RefSeq"/>
        </authorList>
    </citation>
    <scope>IDENTIFICATION</scope>
</reference>
<dbReference type="GeneID" id="107796085"/>
<dbReference type="InterPro" id="IPR035441">
    <property type="entry name" value="TFIIS/LEDGF_dom_sf"/>
</dbReference>
<dbReference type="PANTHER" id="PTHR47210:SF3">
    <property type="entry name" value="MEDIATOR OF RNA POLYMERASE II TRANSCRIPTION SUBUNIT 26C ISOFORM X1-RELATED"/>
    <property type="match status" value="1"/>
</dbReference>
<dbReference type="InterPro" id="IPR044790">
    <property type="entry name" value="MD26C-like"/>
</dbReference>
<evidence type="ECO:0000313" key="5">
    <source>
        <dbReference type="Proteomes" id="UP000790787"/>
    </source>
</evidence>
<dbReference type="OrthoDB" id="550309at2759"/>
<protein>
    <submittedName>
        <fullName evidence="6 7">Probable mediator of RNA polymerase II transcription subunit 26c isoform X1</fullName>
    </submittedName>
</protein>
<accession>A0A1S4ACF4</accession>
<dbReference type="PANTHER" id="PTHR47210">
    <property type="entry name" value="MEDIATOR OF RNA POLYMERASE II TRANSCRIPTION SUBUNIT 26C-RELATED"/>
    <property type="match status" value="1"/>
</dbReference>
<dbReference type="SMART" id="SM00509">
    <property type="entry name" value="TFS2N"/>
    <property type="match status" value="1"/>
</dbReference>
<evidence type="ECO:0000259" key="4">
    <source>
        <dbReference type="PROSITE" id="PS51319"/>
    </source>
</evidence>